<dbReference type="EMBL" id="CP104013">
    <property type="protein sequence ID" value="UYP48692.1"/>
    <property type="molecule type" value="Genomic_DNA"/>
</dbReference>
<evidence type="ECO:0000313" key="2">
    <source>
        <dbReference type="Proteomes" id="UP001208689"/>
    </source>
</evidence>
<organism evidence="1 2">
    <name type="scientific">Candidatus Lokiarchaeum ossiferum</name>
    <dbReference type="NCBI Taxonomy" id="2951803"/>
    <lineage>
        <taxon>Archaea</taxon>
        <taxon>Promethearchaeati</taxon>
        <taxon>Promethearchaeota</taxon>
        <taxon>Promethearchaeia</taxon>
        <taxon>Promethearchaeales</taxon>
        <taxon>Promethearchaeaceae</taxon>
        <taxon>Candidatus Lokiarchaeum</taxon>
    </lineage>
</organism>
<dbReference type="Proteomes" id="UP001208689">
    <property type="component" value="Chromosome"/>
</dbReference>
<gene>
    <name evidence="1" type="ORF">NEF87_004977</name>
</gene>
<accession>A0ABY6HYU1</accession>
<proteinExistence type="predicted"/>
<protein>
    <submittedName>
        <fullName evidence="1">Uncharacterized protein</fullName>
    </submittedName>
</protein>
<sequence>MSSECLPIIVLIGLDTKNFELIDSFIGSKYLLYPVDQVDSMELIGFPQNVILFMVDTDNPLIRRDLIIEKIKTTEFFENIPIIGLSLKQHYAEMTKDDKWNFNDILLMPCGTEDMLTRIDIWIKTYETICNETGGKSFSLEPLE</sequence>
<evidence type="ECO:0000313" key="1">
    <source>
        <dbReference type="EMBL" id="UYP48692.1"/>
    </source>
</evidence>
<keyword evidence="2" id="KW-1185">Reference proteome</keyword>
<reference evidence="1" key="1">
    <citation type="submission" date="2022-09" db="EMBL/GenBank/DDBJ databases">
        <title>Actin cytoskeleton and complex cell architecture in an #Asgard archaeon.</title>
        <authorList>
            <person name="Ponce Toledo R.I."/>
            <person name="Schleper C."/>
            <person name="Rodrigues Oliveira T."/>
            <person name="Wollweber F."/>
            <person name="Xu J."/>
            <person name="Rittmann S."/>
            <person name="Klingl A."/>
            <person name="Pilhofer M."/>
        </authorList>
    </citation>
    <scope>NUCLEOTIDE SEQUENCE</scope>
    <source>
        <strain evidence="1">B-35</strain>
    </source>
</reference>
<name>A0ABY6HYU1_9ARCH</name>